<feature type="binding site" evidence="3">
    <location>
        <position position="384"/>
    </location>
    <ligand>
        <name>CoA</name>
        <dbReference type="ChEBI" id="CHEBI:57287"/>
    </ligand>
</feature>
<dbReference type="GO" id="GO:0003986">
    <property type="term" value="F:acetyl-CoA hydrolase activity"/>
    <property type="evidence" value="ECO:0007669"/>
    <property type="project" value="TreeGrafter"/>
</dbReference>
<keyword evidence="7" id="KW-1185">Reference proteome</keyword>
<feature type="binding site" evidence="3">
    <location>
        <position position="380"/>
    </location>
    <ligand>
        <name>CoA</name>
        <dbReference type="ChEBI" id="CHEBI:57287"/>
    </ligand>
</feature>
<feature type="binding site" evidence="3">
    <location>
        <begin position="265"/>
        <end position="269"/>
    </location>
    <ligand>
        <name>CoA</name>
        <dbReference type="ChEBI" id="CHEBI:57287"/>
    </ligand>
</feature>
<proteinExistence type="inferred from homology"/>
<dbReference type="GO" id="GO:0006084">
    <property type="term" value="P:acetyl-CoA metabolic process"/>
    <property type="evidence" value="ECO:0007669"/>
    <property type="project" value="InterPro"/>
</dbReference>
<name>A0A7W1XU53_9BACL</name>
<organism evidence="6 7">
    <name type="scientific">Thermoactinomyces mirandus</name>
    <dbReference type="NCBI Taxonomy" id="2756294"/>
    <lineage>
        <taxon>Bacteria</taxon>
        <taxon>Bacillati</taxon>
        <taxon>Bacillota</taxon>
        <taxon>Bacilli</taxon>
        <taxon>Bacillales</taxon>
        <taxon>Thermoactinomycetaceae</taxon>
        <taxon>Thermoactinomyces</taxon>
    </lineage>
</organism>
<keyword evidence="6" id="KW-0808">Transferase</keyword>
<dbReference type="Pfam" id="PF02550">
    <property type="entry name" value="AcetylCoA_hydro"/>
    <property type="match status" value="1"/>
</dbReference>
<evidence type="ECO:0000259" key="5">
    <source>
        <dbReference type="Pfam" id="PF13336"/>
    </source>
</evidence>
<dbReference type="SUPFAM" id="SSF100950">
    <property type="entry name" value="NagB/RpiA/CoA transferase-like"/>
    <property type="match status" value="2"/>
</dbReference>
<evidence type="ECO:0000313" key="6">
    <source>
        <dbReference type="EMBL" id="MBA4603329.1"/>
    </source>
</evidence>
<dbReference type="NCBIfam" id="TIGR03458">
    <property type="entry name" value="YgfH_subfam"/>
    <property type="match status" value="1"/>
</dbReference>
<dbReference type="Pfam" id="PF13336">
    <property type="entry name" value="AcetylCoA_hyd_C"/>
    <property type="match status" value="1"/>
</dbReference>
<dbReference type="PANTHER" id="PTHR43609:SF1">
    <property type="entry name" value="ACETYL-COA HYDROLASE"/>
    <property type="match status" value="1"/>
</dbReference>
<dbReference type="GO" id="GO:0006083">
    <property type="term" value="P:acetate metabolic process"/>
    <property type="evidence" value="ECO:0007669"/>
    <property type="project" value="InterPro"/>
</dbReference>
<dbReference type="GO" id="GO:0008775">
    <property type="term" value="F:acetate CoA-transferase activity"/>
    <property type="evidence" value="ECO:0007669"/>
    <property type="project" value="InterPro"/>
</dbReference>
<comment type="similarity">
    <text evidence="1">Belongs to the acetyl-CoA hydrolase/transferase family.</text>
</comment>
<dbReference type="InterPro" id="IPR003702">
    <property type="entry name" value="ActCoA_hydro_N"/>
</dbReference>
<protein>
    <submittedName>
        <fullName evidence="6">Acetyl-CoA hydrolase/transferase family protein</fullName>
    </submittedName>
</protein>
<evidence type="ECO:0000259" key="4">
    <source>
        <dbReference type="Pfam" id="PF02550"/>
    </source>
</evidence>
<feature type="domain" description="Acetyl-CoA hydrolase/transferase N-terminal" evidence="4">
    <location>
        <begin position="11"/>
        <end position="217"/>
    </location>
</feature>
<dbReference type="InterPro" id="IPR037171">
    <property type="entry name" value="NagB/RpiA_transferase-like"/>
</dbReference>
<dbReference type="Gene3D" id="3.40.1080.10">
    <property type="entry name" value="Glutaconate Coenzyme A-transferase"/>
    <property type="match status" value="1"/>
</dbReference>
<feature type="active site" description="5-glutamyl coenzyme A thioester intermediate" evidence="2">
    <location>
        <position position="290"/>
    </location>
</feature>
<accession>A0A7W1XU53</accession>
<dbReference type="PANTHER" id="PTHR43609">
    <property type="entry name" value="ACETYL-COA HYDROLASE"/>
    <property type="match status" value="1"/>
</dbReference>
<gene>
    <name evidence="6" type="ORF">H2C83_13565</name>
</gene>
<dbReference type="AlphaFoldDB" id="A0A7W1XU53"/>
<feature type="domain" description="Acetyl-CoA hydrolase/transferase C-terminal" evidence="5">
    <location>
        <begin position="319"/>
        <end position="465"/>
    </location>
</feature>
<dbReference type="Proteomes" id="UP000538292">
    <property type="component" value="Unassembled WGS sequence"/>
</dbReference>
<keyword evidence="6" id="KW-0378">Hydrolase</keyword>
<evidence type="ECO:0000256" key="3">
    <source>
        <dbReference type="PIRSR" id="PIRSR617821-2"/>
    </source>
</evidence>
<dbReference type="InterPro" id="IPR026888">
    <property type="entry name" value="AcetylCoA_hyd_C"/>
</dbReference>
<reference evidence="6 7" key="1">
    <citation type="submission" date="2020-07" db="EMBL/GenBank/DDBJ databases">
        <title>Thermoactinomyces phylogeny.</title>
        <authorList>
            <person name="Dunlap C."/>
        </authorList>
    </citation>
    <scope>NUCLEOTIDE SEQUENCE [LARGE SCALE GENOMIC DNA]</scope>
    <source>
        <strain evidence="6 7">AMNI-1</strain>
    </source>
</reference>
<dbReference type="InterPro" id="IPR046433">
    <property type="entry name" value="ActCoA_hydro"/>
</dbReference>
<sequence>MEVTENRIQRSELLEKVMPATEAAKLVKNGMNIGTSGFTPAGYPKAVPLALAERAREEQLKINLWTGASVGDELDGALTRAGVIAKRLPYQTNKSIRNAINERKVQYIDLNLSQTPQQARYGFFGHLDLAIAEAVAITPEGNLIPSTSIGNTPTFVQMADKVIVEINTSQPLELEGMHDIYIPADPPARQPIPLTRVDEQIGTPYIPCDPGKIAAIVITDIQDDVRPLVPINEVSQRMADHLISFLHNEIKHNRLPKNLLPLQSGVGSVANAVLAGMVNSDFNDLELYSEVIQDSVLDLLDAGKLRFASGTSLTLSEKGVRRFKENIRNYRQKIILRPQEISNNPEIARRLGVIAMNTALEADIYGNVNSTHVMGSRMINGIGGSGDFASSAYLTIFTTASTARDGAISCVVPMVSHVDHTEHNVHVIITEWGVADLRNKSPLERARLIIDHCAHPDYRPLLQDYLDKALRKGGHIPHYLPEALSWHVRFQETGSMKPV</sequence>
<dbReference type="Gene3D" id="3.30.750.70">
    <property type="entry name" value="4-hydroxybutyrate coenzyme like domains"/>
    <property type="match status" value="1"/>
</dbReference>
<dbReference type="EMBL" id="JACEOL010000047">
    <property type="protein sequence ID" value="MBA4603329.1"/>
    <property type="molecule type" value="Genomic_DNA"/>
</dbReference>
<comment type="caution">
    <text evidence="6">The sequence shown here is derived from an EMBL/GenBank/DDBJ whole genome shotgun (WGS) entry which is preliminary data.</text>
</comment>
<evidence type="ECO:0000256" key="2">
    <source>
        <dbReference type="PIRSR" id="PIRSR617821-1"/>
    </source>
</evidence>
<dbReference type="InterPro" id="IPR017821">
    <property type="entry name" value="Succinate_CoA_transferase"/>
</dbReference>
<dbReference type="Gene3D" id="3.40.1080.20">
    <property type="entry name" value="Acetyl-CoA hydrolase/transferase C-terminal domain"/>
    <property type="match status" value="1"/>
</dbReference>
<dbReference type="FunFam" id="3.30.750.70:FF:000002">
    <property type="entry name" value="Acetyl-CoA hydrolase Ach1"/>
    <property type="match status" value="1"/>
</dbReference>
<evidence type="ECO:0000313" key="7">
    <source>
        <dbReference type="Proteomes" id="UP000538292"/>
    </source>
</evidence>
<evidence type="ECO:0000256" key="1">
    <source>
        <dbReference type="ARBA" id="ARBA00009632"/>
    </source>
</evidence>
<dbReference type="FunFam" id="3.40.1080.20:FF:000001">
    <property type="entry name" value="Acetyl-CoA hydrolase Ach1"/>
    <property type="match status" value="1"/>
</dbReference>
<dbReference type="InterPro" id="IPR038460">
    <property type="entry name" value="AcetylCoA_hyd_C_sf"/>
</dbReference>